<organism evidence="1 2">
    <name type="scientific">Trichinella zimbabwensis</name>
    <dbReference type="NCBI Taxonomy" id="268475"/>
    <lineage>
        <taxon>Eukaryota</taxon>
        <taxon>Metazoa</taxon>
        <taxon>Ecdysozoa</taxon>
        <taxon>Nematoda</taxon>
        <taxon>Enoplea</taxon>
        <taxon>Dorylaimia</taxon>
        <taxon>Trichinellida</taxon>
        <taxon>Trichinellidae</taxon>
        <taxon>Trichinella</taxon>
    </lineage>
</organism>
<evidence type="ECO:0000313" key="1">
    <source>
        <dbReference type="EMBL" id="KRZ06880.1"/>
    </source>
</evidence>
<evidence type="ECO:0000313" key="2">
    <source>
        <dbReference type="Proteomes" id="UP000055024"/>
    </source>
</evidence>
<sequence length="84" mass="9519">MKCQSHQFLMENDYYFAINNTVHKSNPPKQSISFQLFKQANLHPTSGSSIEQLFIGFLKICQVVGRQFHLVTGGKIASRSGSDW</sequence>
<accession>A0A0V1H935</accession>
<name>A0A0V1H935_9BILA</name>
<comment type="caution">
    <text evidence="1">The sequence shown here is derived from an EMBL/GenBank/DDBJ whole genome shotgun (WGS) entry which is preliminary data.</text>
</comment>
<keyword evidence="2" id="KW-1185">Reference proteome</keyword>
<dbReference type="AlphaFoldDB" id="A0A0V1H935"/>
<dbReference type="EMBL" id="JYDP01000111">
    <property type="protein sequence ID" value="KRZ06880.1"/>
    <property type="molecule type" value="Genomic_DNA"/>
</dbReference>
<proteinExistence type="predicted"/>
<gene>
    <name evidence="1" type="ORF">T11_628</name>
</gene>
<dbReference type="Proteomes" id="UP000055024">
    <property type="component" value="Unassembled WGS sequence"/>
</dbReference>
<reference evidence="1 2" key="1">
    <citation type="submission" date="2015-01" db="EMBL/GenBank/DDBJ databases">
        <title>Evolution of Trichinella species and genotypes.</title>
        <authorList>
            <person name="Korhonen P.K."/>
            <person name="Edoardo P."/>
            <person name="Giuseppe L.R."/>
            <person name="Gasser R.B."/>
        </authorList>
    </citation>
    <scope>NUCLEOTIDE SEQUENCE [LARGE SCALE GENOMIC DNA]</scope>
    <source>
        <strain evidence="1">ISS1029</strain>
    </source>
</reference>
<protein>
    <submittedName>
        <fullName evidence="1">Uncharacterized protein</fullName>
    </submittedName>
</protein>